<evidence type="ECO:0000313" key="1">
    <source>
        <dbReference type="EMBL" id="HFK20961.1"/>
    </source>
</evidence>
<proteinExistence type="predicted"/>
<dbReference type="EMBL" id="DSTX01000011">
    <property type="protein sequence ID" value="HFK20961.1"/>
    <property type="molecule type" value="Genomic_DNA"/>
</dbReference>
<reference evidence="1" key="1">
    <citation type="journal article" date="2020" name="mSystems">
        <title>Genome- and Community-Level Interaction Insights into Carbon Utilization and Element Cycling Functions of Hydrothermarchaeota in Hydrothermal Sediment.</title>
        <authorList>
            <person name="Zhou Z."/>
            <person name="Liu Y."/>
            <person name="Xu W."/>
            <person name="Pan J."/>
            <person name="Luo Z.H."/>
            <person name="Li M."/>
        </authorList>
    </citation>
    <scope>NUCLEOTIDE SEQUENCE [LARGE SCALE GENOMIC DNA]</scope>
    <source>
        <strain evidence="1">SpSt-468</strain>
    </source>
</reference>
<sequence length="97" mass="11018">MVKHKDVINYIPLFQKLSVVYSKKDGKGGYYKKPAIALAIVRDEDDKELTFLIPVISLNSSKELDIAHESEIIGYDDGSEDIDWKQIAMQHDAKAKH</sequence>
<comment type="caution">
    <text evidence="1">The sequence shown here is derived from an EMBL/GenBank/DDBJ whole genome shotgun (WGS) entry which is preliminary data.</text>
</comment>
<dbReference type="AlphaFoldDB" id="A0A7C3FD88"/>
<organism evidence="1">
    <name type="scientific">Candidatus Methanomethylicus mesodigestus</name>
    <dbReference type="NCBI Taxonomy" id="1867258"/>
    <lineage>
        <taxon>Archaea</taxon>
        <taxon>Thermoproteota</taxon>
        <taxon>Methanosuratincolia</taxon>
        <taxon>Candidatus Methanomethylicales</taxon>
        <taxon>Candidatus Methanomethylicaceae</taxon>
        <taxon>Candidatus Methanomethylicus</taxon>
    </lineage>
</organism>
<accession>A0A7C3FD88</accession>
<name>A0A7C3FD88_9CREN</name>
<protein>
    <submittedName>
        <fullName evidence="1">Uncharacterized protein</fullName>
    </submittedName>
</protein>
<gene>
    <name evidence="1" type="ORF">ENS19_06765</name>
</gene>